<dbReference type="Pfam" id="PF05768">
    <property type="entry name" value="Glrx-like"/>
    <property type="match status" value="1"/>
</dbReference>
<name>A0A0S7YGV2_UNCT6</name>
<dbReference type="EMBL" id="LJNI01000036">
    <property type="protein sequence ID" value="KPJ73308.1"/>
    <property type="molecule type" value="Genomic_DNA"/>
</dbReference>
<evidence type="ECO:0008006" key="3">
    <source>
        <dbReference type="Google" id="ProtNLM"/>
    </source>
</evidence>
<comment type="caution">
    <text evidence="1">The sequence shown here is derived from an EMBL/GenBank/DDBJ whole genome shotgun (WGS) entry which is preliminary data.</text>
</comment>
<sequence length="87" mass="10317">MKKIYIFGKPTCSVCKDAYNKIRYFKEKKDFNAEVIYFDMESVDGLTEGAYCEVFDIPTIIIFDEQKKELARWVKKPPISEEFLPYL</sequence>
<dbReference type="Gene3D" id="3.40.30.10">
    <property type="entry name" value="Glutaredoxin"/>
    <property type="match status" value="1"/>
</dbReference>
<dbReference type="AlphaFoldDB" id="A0A0S7YGV2"/>
<accession>A0A0S7YGV2</accession>
<reference evidence="1 2" key="1">
    <citation type="journal article" date="2015" name="Microbiome">
        <title>Genomic resolution of linkages in carbon, nitrogen, and sulfur cycling among widespread estuary sediment bacteria.</title>
        <authorList>
            <person name="Baker B.J."/>
            <person name="Lazar C.S."/>
            <person name="Teske A.P."/>
            <person name="Dick G.J."/>
        </authorList>
    </citation>
    <scope>NUCLEOTIDE SEQUENCE [LARGE SCALE GENOMIC DNA]</scope>
    <source>
        <strain evidence="1">DG_78</strain>
    </source>
</reference>
<protein>
    <recommendedName>
        <fullName evidence="3">Thioredoxin-like fold domain-containing protein</fullName>
    </recommendedName>
</protein>
<dbReference type="Proteomes" id="UP000051012">
    <property type="component" value="Unassembled WGS sequence"/>
</dbReference>
<dbReference type="InterPro" id="IPR008554">
    <property type="entry name" value="Glutaredoxin-like"/>
</dbReference>
<dbReference type="InterPro" id="IPR036249">
    <property type="entry name" value="Thioredoxin-like_sf"/>
</dbReference>
<proteinExistence type="predicted"/>
<organism evidence="1 2">
    <name type="scientific">candidate division TA06 bacterium DG_78</name>
    <dbReference type="NCBI Taxonomy" id="1703772"/>
    <lineage>
        <taxon>Bacteria</taxon>
        <taxon>Bacteria division TA06</taxon>
    </lineage>
</organism>
<dbReference type="SUPFAM" id="SSF52833">
    <property type="entry name" value="Thioredoxin-like"/>
    <property type="match status" value="1"/>
</dbReference>
<evidence type="ECO:0000313" key="2">
    <source>
        <dbReference type="Proteomes" id="UP000051012"/>
    </source>
</evidence>
<gene>
    <name evidence="1" type="ORF">AMJ52_03910</name>
</gene>
<evidence type="ECO:0000313" key="1">
    <source>
        <dbReference type="EMBL" id="KPJ73308.1"/>
    </source>
</evidence>